<dbReference type="SMART" id="SM00344">
    <property type="entry name" value="HTH_ASNC"/>
    <property type="match status" value="1"/>
</dbReference>
<reference evidence="6" key="1">
    <citation type="submission" date="2017-02" db="EMBL/GenBank/DDBJ databases">
        <authorList>
            <person name="Varghese N."/>
            <person name="Submissions S."/>
        </authorList>
    </citation>
    <scope>NUCLEOTIDE SEQUENCE [LARGE SCALE GENOMIC DNA]</scope>
    <source>
        <strain evidence="6">SM117</strain>
    </source>
</reference>
<evidence type="ECO:0000256" key="3">
    <source>
        <dbReference type="ARBA" id="ARBA00023163"/>
    </source>
</evidence>
<dbReference type="AlphaFoldDB" id="A0A1U6HU08"/>
<dbReference type="InterPro" id="IPR019887">
    <property type="entry name" value="Tscrpt_reg_AsnC/Lrp_C"/>
</dbReference>
<dbReference type="Gene3D" id="3.30.70.920">
    <property type="match status" value="1"/>
</dbReference>
<feature type="domain" description="HTH asnC-type" evidence="4">
    <location>
        <begin position="4"/>
        <end position="65"/>
    </location>
</feature>
<organism evidence="5 6">
    <name type="scientific">Novosphingobium mathurense</name>
    <dbReference type="NCBI Taxonomy" id="428990"/>
    <lineage>
        <taxon>Bacteria</taxon>
        <taxon>Pseudomonadati</taxon>
        <taxon>Pseudomonadota</taxon>
        <taxon>Alphaproteobacteria</taxon>
        <taxon>Sphingomonadales</taxon>
        <taxon>Sphingomonadaceae</taxon>
        <taxon>Novosphingobium</taxon>
    </lineage>
</organism>
<dbReference type="GO" id="GO:0043200">
    <property type="term" value="P:response to amino acid"/>
    <property type="evidence" value="ECO:0007669"/>
    <property type="project" value="TreeGrafter"/>
</dbReference>
<dbReference type="Proteomes" id="UP000190989">
    <property type="component" value="Unassembled WGS sequence"/>
</dbReference>
<accession>A0A1U6HU08</accession>
<dbReference type="GO" id="GO:0043565">
    <property type="term" value="F:sequence-specific DNA binding"/>
    <property type="evidence" value="ECO:0007669"/>
    <property type="project" value="InterPro"/>
</dbReference>
<evidence type="ECO:0000256" key="2">
    <source>
        <dbReference type="ARBA" id="ARBA00023125"/>
    </source>
</evidence>
<dbReference type="SUPFAM" id="SSF46785">
    <property type="entry name" value="Winged helix' DNA-binding domain"/>
    <property type="match status" value="1"/>
</dbReference>
<dbReference type="InterPro" id="IPR000485">
    <property type="entry name" value="AsnC-type_HTH_dom"/>
</dbReference>
<dbReference type="GO" id="GO:0005829">
    <property type="term" value="C:cytosol"/>
    <property type="evidence" value="ECO:0007669"/>
    <property type="project" value="TreeGrafter"/>
</dbReference>
<dbReference type="RefSeq" id="WP_139383968.1">
    <property type="nucleotide sequence ID" value="NZ_FVZE01000003.1"/>
</dbReference>
<dbReference type="Pfam" id="PF13412">
    <property type="entry name" value="HTH_24"/>
    <property type="match status" value="1"/>
</dbReference>
<evidence type="ECO:0000259" key="4">
    <source>
        <dbReference type="PROSITE" id="PS50956"/>
    </source>
</evidence>
<keyword evidence="6" id="KW-1185">Reference proteome</keyword>
<dbReference type="InterPro" id="IPR019888">
    <property type="entry name" value="Tscrpt_reg_AsnC-like"/>
</dbReference>
<dbReference type="Pfam" id="PF01037">
    <property type="entry name" value="AsnC_trans_reg"/>
    <property type="match status" value="1"/>
</dbReference>
<dbReference type="STRING" id="428990.SAMN06295987_10344"/>
<dbReference type="SUPFAM" id="SSF54909">
    <property type="entry name" value="Dimeric alpha+beta barrel"/>
    <property type="match status" value="1"/>
</dbReference>
<keyword evidence="3" id="KW-0804">Transcription</keyword>
<gene>
    <name evidence="5" type="ORF">SAMN06295987_10344</name>
</gene>
<dbReference type="EMBL" id="FVZE01000003">
    <property type="protein sequence ID" value="SLJ99141.1"/>
    <property type="molecule type" value="Genomic_DNA"/>
</dbReference>
<evidence type="ECO:0000313" key="5">
    <source>
        <dbReference type="EMBL" id="SLJ99141.1"/>
    </source>
</evidence>
<dbReference type="PANTHER" id="PTHR30154">
    <property type="entry name" value="LEUCINE-RESPONSIVE REGULATORY PROTEIN"/>
    <property type="match status" value="1"/>
</dbReference>
<dbReference type="InterPro" id="IPR036388">
    <property type="entry name" value="WH-like_DNA-bd_sf"/>
</dbReference>
<dbReference type="CDD" id="cd00090">
    <property type="entry name" value="HTH_ARSR"/>
    <property type="match status" value="1"/>
</dbReference>
<protein>
    <submittedName>
        <fullName evidence="5">DNA-binding transcriptional regulator, Lrp family</fullName>
    </submittedName>
</protein>
<evidence type="ECO:0000256" key="1">
    <source>
        <dbReference type="ARBA" id="ARBA00023015"/>
    </source>
</evidence>
<dbReference type="Gene3D" id="1.10.10.10">
    <property type="entry name" value="Winged helix-like DNA-binding domain superfamily/Winged helix DNA-binding domain"/>
    <property type="match status" value="1"/>
</dbReference>
<dbReference type="InterPro" id="IPR011008">
    <property type="entry name" value="Dimeric_a/b-barrel"/>
</dbReference>
<keyword evidence="2 5" id="KW-0238">DNA-binding</keyword>
<dbReference type="PROSITE" id="PS50956">
    <property type="entry name" value="HTH_ASNC_2"/>
    <property type="match status" value="1"/>
</dbReference>
<evidence type="ECO:0000313" key="6">
    <source>
        <dbReference type="Proteomes" id="UP000190989"/>
    </source>
</evidence>
<dbReference type="InterPro" id="IPR011991">
    <property type="entry name" value="ArsR-like_HTH"/>
</dbReference>
<dbReference type="InterPro" id="IPR036390">
    <property type="entry name" value="WH_DNA-bd_sf"/>
</dbReference>
<proteinExistence type="predicted"/>
<name>A0A1U6HU08_9SPHN</name>
<dbReference type="PANTHER" id="PTHR30154:SF34">
    <property type="entry name" value="TRANSCRIPTIONAL REGULATOR AZLB"/>
    <property type="match status" value="1"/>
</dbReference>
<dbReference type="PRINTS" id="PR00033">
    <property type="entry name" value="HTHASNC"/>
</dbReference>
<dbReference type="GO" id="GO:0006355">
    <property type="term" value="P:regulation of DNA-templated transcription"/>
    <property type="evidence" value="ECO:0007669"/>
    <property type="project" value="UniProtKB-ARBA"/>
</dbReference>
<sequence length="162" mass="18569">MGKLDRLDFKILSYLQKNGRATNVRLADAIGLSASPCLSRLKNLEELGYIKSYGARVDLDRLGDYLMVFTEVTLTDHRIADFERFLNCVRKIPEVVECHHVSGGYDYLLKIITRSVSHYQRIIEVLLEKDSVIEKYFSYIVLDSPIVRDGYPIDQIFGCVSD</sequence>
<keyword evidence="1" id="KW-0805">Transcription regulation</keyword>